<accession>A0A2B7ZQM9</accession>
<dbReference type="EMBL" id="PDND01000009">
    <property type="protein sequence ID" value="PGH36306.1"/>
    <property type="molecule type" value="Genomic_DNA"/>
</dbReference>
<comment type="caution">
    <text evidence="1">The sequence shown here is derived from an EMBL/GenBank/DDBJ whole genome shotgun (WGS) entry which is preliminary data.</text>
</comment>
<organism evidence="1 2">
    <name type="scientific">[Emmonsia] crescens</name>
    <dbReference type="NCBI Taxonomy" id="73230"/>
    <lineage>
        <taxon>Eukaryota</taxon>
        <taxon>Fungi</taxon>
        <taxon>Dikarya</taxon>
        <taxon>Ascomycota</taxon>
        <taxon>Pezizomycotina</taxon>
        <taxon>Eurotiomycetes</taxon>
        <taxon>Eurotiomycetidae</taxon>
        <taxon>Onygenales</taxon>
        <taxon>Ajellomycetaceae</taxon>
        <taxon>Emergomyces</taxon>
    </lineage>
</organism>
<protein>
    <submittedName>
        <fullName evidence="1">Uncharacterized protein</fullName>
    </submittedName>
</protein>
<gene>
    <name evidence="1" type="ORF">GX50_00811</name>
</gene>
<proteinExistence type="predicted"/>
<sequence>MAHLASTFWHQRRWKEAEELEVQVMKISKPALNLKTFSTGEFTRVIKCFPVRRIQSFMCRNPIMAGGPRSAICAWLEDGRSLMGVFWLYFTVSWLFM</sequence>
<dbReference type="AlphaFoldDB" id="A0A2B7ZQM9"/>
<evidence type="ECO:0000313" key="1">
    <source>
        <dbReference type="EMBL" id="PGH36306.1"/>
    </source>
</evidence>
<dbReference type="Proteomes" id="UP000226031">
    <property type="component" value="Unassembled WGS sequence"/>
</dbReference>
<keyword evidence="2" id="KW-1185">Reference proteome</keyword>
<dbReference type="VEuPathDB" id="FungiDB:EMCG_09001"/>
<name>A0A2B7ZQM9_9EURO</name>
<evidence type="ECO:0000313" key="2">
    <source>
        <dbReference type="Proteomes" id="UP000226031"/>
    </source>
</evidence>
<reference evidence="1 2" key="1">
    <citation type="submission" date="2017-10" db="EMBL/GenBank/DDBJ databases">
        <title>Comparative genomics in systemic dimorphic fungi from Ajellomycetaceae.</title>
        <authorList>
            <person name="Munoz J.F."/>
            <person name="Mcewen J.G."/>
            <person name="Clay O.K."/>
            <person name="Cuomo C.A."/>
        </authorList>
    </citation>
    <scope>NUCLEOTIDE SEQUENCE [LARGE SCALE GENOMIC DNA]</scope>
    <source>
        <strain evidence="1 2">UAMH4076</strain>
    </source>
</reference>